<sequence>LRLYPAPCKPDYDFFNIAVWTMEEDGFLFVRSFSPRVDITFIDVFEGGKLTDVPEATDISPILDKID</sequence>
<accession>A0A0F8YZT7</accession>
<reference evidence="1" key="1">
    <citation type="journal article" date="2015" name="Nature">
        <title>Complex archaea that bridge the gap between prokaryotes and eukaryotes.</title>
        <authorList>
            <person name="Spang A."/>
            <person name="Saw J.H."/>
            <person name="Jorgensen S.L."/>
            <person name="Zaremba-Niedzwiedzka K."/>
            <person name="Martijn J."/>
            <person name="Lind A.E."/>
            <person name="van Eijk R."/>
            <person name="Schleper C."/>
            <person name="Guy L."/>
            <person name="Ettema T.J."/>
        </authorList>
    </citation>
    <scope>NUCLEOTIDE SEQUENCE</scope>
</reference>
<feature type="non-terminal residue" evidence="1">
    <location>
        <position position="1"/>
    </location>
</feature>
<proteinExistence type="predicted"/>
<dbReference type="EMBL" id="LAZR01066502">
    <property type="protein sequence ID" value="KKK53446.1"/>
    <property type="molecule type" value="Genomic_DNA"/>
</dbReference>
<comment type="caution">
    <text evidence="1">The sequence shown here is derived from an EMBL/GenBank/DDBJ whole genome shotgun (WGS) entry which is preliminary data.</text>
</comment>
<organism evidence="1">
    <name type="scientific">marine sediment metagenome</name>
    <dbReference type="NCBI Taxonomy" id="412755"/>
    <lineage>
        <taxon>unclassified sequences</taxon>
        <taxon>metagenomes</taxon>
        <taxon>ecological metagenomes</taxon>
    </lineage>
</organism>
<evidence type="ECO:0000313" key="1">
    <source>
        <dbReference type="EMBL" id="KKK53446.1"/>
    </source>
</evidence>
<dbReference type="AlphaFoldDB" id="A0A0F8YZT7"/>
<gene>
    <name evidence="1" type="ORF">LCGC14_3094730</name>
</gene>
<name>A0A0F8YZT7_9ZZZZ</name>
<protein>
    <submittedName>
        <fullName evidence="1">Uncharacterized protein</fullName>
    </submittedName>
</protein>